<dbReference type="PROSITE" id="PS51077">
    <property type="entry name" value="HTH_ICLR"/>
    <property type="match status" value="1"/>
</dbReference>
<evidence type="ECO:0000256" key="3">
    <source>
        <dbReference type="ARBA" id="ARBA00023163"/>
    </source>
</evidence>
<reference evidence="6 7" key="2">
    <citation type="submission" date="2019-04" db="EMBL/GenBank/DDBJ databases">
        <authorList>
            <person name="Yang S."/>
            <person name="Wei W."/>
        </authorList>
    </citation>
    <scope>NUCLEOTIDE SEQUENCE [LARGE SCALE GENOMIC DNA]</scope>
    <source>
        <strain evidence="7">ZP60</strain>
    </source>
</reference>
<feature type="domain" description="HTH iclR-type" evidence="4">
    <location>
        <begin position="7"/>
        <end position="66"/>
    </location>
</feature>
<dbReference type="SUPFAM" id="SSF55781">
    <property type="entry name" value="GAF domain-like"/>
    <property type="match status" value="1"/>
</dbReference>
<evidence type="ECO:0000259" key="4">
    <source>
        <dbReference type="PROSITE" id="PS51077"/>
    </source>
</evidence>
<dbReference type="Pfam" id="PF12840">
    <property type="entry name" value="HTH_20"/>
    <property type="match status" value="1"/>
</dbReference>
<evidence type="ECO:0000313" key="6">
    <source>
        <dbReference type="EMBL" id="QCD64820.1"/>
    </source>
</evidence>
<dbReference type="PANTHER" id="PTHR30136:SF39">
    <property type="entry name" value="TRANSCRIPTIONAL REGULATORY PROTEIN"/>
    <property type="match status" value="1"/>
</dbReference>
<dbReference type="PANTHER" id="PTHR30136">
    <property type="entry name" value="HELIX-TURN-HELIX TRANSCRIPTIONAL REGULATOR, ICLR FAMILY"/>
    <property type="match status" value="1"/>
</dbReference>
<dbReference type="SMART" id="SM00346">
    <property type="entry name" value="HTH_ICLR"/>
    <property type="match status" value="1"/>
</dbReference>
<reference evidence="6 7" key="1">
    <citation type="submission" date="2019-04" db="EMBL/GenBank/DDBJ databases">
        <title>Complete genome sequence of Arthrobacter sp. ZXY-2 associated with effective atrazine degradation and salt adaptation.</title>
        <authorList>
            <person name="Zhao X."/>
        </authorList>
    </citation>
    <scope>NUCLEOTIDE SEQUENCE [LARGE SCALE GENOMIC DNA]</scope>
    <source>
        <strain evidence="7">ZP60</strain>
    </source>
</reference>
<protein>
    <submittedName>
        <fullName evidence="6">Winged helix-turn-helix transcriptional regulator</fullName>
    </submittedName>
</protein>
<dbReference type="InterPro" id="IPR036390">
    <property type="entry name" value="WH_DNA-bd_sf"/>
</dbReference>
<dbReference type="InterPro" id="IPR050707">
    <property type="entry name" value="HTH_MetabolicPath_Reg"/>
</dbReference>
<dbReference type="EMBL" id="CP039375">
    <property type="protein sequence ID" value="QCD64820.1"/>
    <property type="molecule type" value="Genomic_DNA"/>
</dbReference>
<keyword evidence="2" id="KW-0238">DNA-binding</keyword>
<dbReference type="Gene3D" id="3.30.450.40">
    <property type="match status" value="1"/>
</dbReference>
<keyword evidence="1" id="KW-0805">Transcription regulation</keyword>
<dbReference type="GeneID" id="42178050"/>
<keyword evidence="3" id="KW-0804">Transcription</keyword>
<dbReference type="InterPro" id="IPR029016">
    <property type="entry name" value="GAF-like_dom_sf"/>
</dbReference>
<proteinExistence type="predicted"/>
<gene>
    <name evidence="6" type="ORF">E5139_03895</name>
</gene>
<evidence type="ECO:0000256" key="1">
    <source>
        <dbReference type="ARBA" id="ARBA00023015"/>
    </source>
</evidence>
<evidence type="ECO:0000313" key="7">
    <source>
        <dbReference type="Proteomes" id="UP000297053"/>
    </source>
</evidence>
<dbReference type="Gene3D" id="1.10.10.10">
    <property type="entry name" value="Winged helix-like DNA-binding domain superfamily/Winged helix DNA-binding domain"/>
    <property type="match status" value="1"/>
</dbReference>
<evidence type="ECO:0000259" key="5">
    <source>
        <dbReference type="PROSITE" id="PS51078"/>
    </source>
</evidence>
<dbReference type="RefSeq" id="WP_012807652.1">
    <property type="nucleotide sequence ID" value="NZ_CP039375.1"/>
</dbReference>
<sequence length="231" mass="24582">MADGDRIAATKTAFELLDVVYRSGGASAAELMDATGLSRGGVYKHLRTLVEVGALANRDGVYELGPTVAEYGVAASASHAVLDQTDAVDRLARRIDAPANLWVSDGEECHCRYTTGTDRAAYPRAVGDSERLVESPPGKVVLARLPTRQRTELVGTHNETLLSQLETARERQFLEERLLSAPDWVSIAAPVLAPGGDAAAAIEAVVPSDRADQLDATTVGERLVETAAEMQ</sequence>
<dbReference type="InterPro" id="IPR005471">
    <property type="entry name" value="Tscrpt_reg_IclR_N"/>
</dbReference>
<dbReference type="InterPro" id="IPR014757">
    <property type="entry name" value="Tscrpt_reg_IclR_C"/>
</dbReference>
<accession>A0A4D6KA56</accession>
<dbReference type="Proteomes" id="UP000297053">
    <property type="component" value="Chromosome"/>
</dbReference>
<dbReference type="GO" id="GO:0003700">
    <property type="term" value="F:DNA-binding transcription factor activity"/>
    <property type="evidence" value="ECO:0007669"/>
    <property type="project" value="TreeGrafter"/>
</dbReference>
<dbReference type="GO" id="GO:0003677">
    <property type="term" value="F:DNA binding"/>
    <property type="evidence" value="ECO:0007669"/>
    <property type="project" value="UniProtKB-KW"/>
</dbReference>
<dbReference type="SUPFAM" id="SSF46785">
    <property type="entry name" value="Winged helix' DNA-binding domain"/>
    <property type="match status" value="1"/>
</dbReference>
<name>A0A4D6KA56_9EURY</name>
<organism evidence="6 7">
    <name type="scientific">Halomicrobium mukohataei</name>
    <dbReference type="NCBI Taxonomy" id="57705"/>
    <lineage>
        <taxon>Archaea</taxon>
        <taxon>Methanobacteriati</taxon>
        <taxon>Methanobacteriota</taxon>
        <taxon>Stenosarchaea group</taxon>
        <taxon>Halobacteria</taxon>
        <taxon>Halobacteriales</taxon>
        <taxon>Haloarculaceae</taxon>
        <taxon>Halomicrobium</taxon>
    </lineage>
</organism>
<dbReference type="PROSITE" id="PS51078">
    <property type="entry name" value="ICLR_ED"/>
    <property type="match status" value="1"/>
</dbReference>
<dbReference type="GO" id="GO:0045892">
    <property type="term" value="P:negative regulation of DNA-templated transcription"/>
    <property type="evidence" value="ECO:0007669"/>
    <property type="project" value="TreeGrafter"/>
</dbReference>
<dbReference type="KEGG" id="halz:E5139_03895"/>
<feature type="domain" description="IclR-ED" evidence="5">
    <location>
        <begin position="67"/>
        <end position="231"/>
    </location>
</feature>
<dbReference type="InterPro" id="IPR036388">
    <property type="entry name" value="WH-like_DNA-bd_sf"/>
</dbReference>
<dbReference type="AlphaFoldDB" id="A0A4D6KA56"/>
<evidence type="ECO:0000256" key="2">
    <source>
        <dbReference type="ARBA" id="ARBA00023125"/>
    </source>
</evidence>
<dbReference type="SMR" id="A0A4D6KA56"/>
<dbReference type="DNASU" id="8409618"/>